<name>A0A401Q7M3_SCYTO</name>
<evidence type="ECO:0000313" key="2">
    <source>
        <dbReference type="EMBL" id="GCB81337.1"/>
    </source>
</evidence>
<dbReference type="PANTHER" id="PTHR10887:SF341">
    <property type="entry name" value="NFX1-TYPE ZINC FINGER-CONTAINING PROTEIN 1"/>
    <property type="match status" value="1"/>
</dbReference>
<dbReference type="Proteomes" id="UP000288216">
    <property type="component" value="Unassembled WGS sequence"/>
</dbReference>
<dbReference type="InterPro" id="IPR045055">
    <property type="entry name" value="DNA2/NAM7-like"/>
</dbReference>
<evidence type="ECO:0000259" key="1">
    <source>
        <dbReference type="Pfam" id="PF13086"/>
    </source>
</evidence>
<dbReference type="GO" id="GO:0031048">
    <property type="term" value="P:regulatory ncRNA-mediated heterochromatin formation"/>
    <property type="evidence" value="ECO:0007669"/>
    <property type="project" value="TreeGrafter"/>
</dbReference>
<dbReference type="Pfam" id="PF13086">
    <property type="entry name" value="AAA_11"/>
    <property type="match status" value="1"/>
</dbReference>
<accession>A0A401Q7M3</accession>
<dbReference type="OrthoDB" id="2423195at2759"/>
<sequence length="162" mass="18209">KWVVAYEEKLHSTINGSVCLYEKLAQDLSELILEENLMILEPADVVGMTTTGAAKFRALLQKIKPRIVIMEEAAEVLEAHVLTTLTPSCQHLIMIGDFNQLKPKLTDDTLGSEYRLDVSLFERMVKNKIPCEQLSHQVQERDSLLAESCSLPPGKASRITMR</sequence>
<dbReference type="GO" id="GO:0004386">
    <property type="term" value="F:helicase activity"/>
    <property type="evidence" value="ECO:0007669"/>
    <property type="project" value="InterPro"/>
</dbReference>
<dbReference type="Gene3D" id="3.40.50.300">
    <property type="entry name" value="P-loop containing nucleotide triphosphate hydrolases"/>
    <property type="match status" value="1"/>
</dbReference>
<dbReference type="GO" id="GO:0031380">
    <property type="term" value="C:nuclear RNA-directed RNA polymerase complex"/>
    <property type="evidence" value="ECO:0007669"/>
    <property type="project" value="TreeGrafter"/>
</dbReference>
<gene>
    <name evidence="2" type="ORF">scyTo_0021820</name>
</gene>
<organism evidence="2 3">
    <name type="scientific">Scyliorhinus torazame</name>
    <name type="common">Cloudy catshark</name>
    <name type="synonym">Catulus torazame</name>
    <dbReference type="NCBI Taxonomy" id="75743"/>
    <lineage>
        <taxon>Eukaryota</taxon>
        <taxon>Metazoa</taxon>
        <taxon>Chordata</taxon>
        <taxon>Craniata</taxon>
        <taxon>Vertebrata</taxon>
        <taxon>Chondrichthyes</taxon>
        <taxon>Elasmobranchii</taxon>
        <taxon>Galeomorphii</taxon>
        <taxon>Galeoidea</taxon>
        <taxon>Carcharhiniformes</taxon>
        <taxon>Scyliorhinidae</taxon>
        <taxon>Scyliorhinus</taxon>
    </lineage>
</organism>
<protein>
    <recommendedName>
        <fullName evidence="1">DNA2/NAM7 helicase helicase domain-containing protein</fullName>
    </recommendedName>
</protein>
<reference evidence="2 3" key="1">
    <citation type="journal article" date="2018" name="Nat. Ecol. Evol.">
        <title>Shark genomes provide insights into elasmobranch evolution and the origin of vertebrates.</title>
        <authorList>
            <person name="Hara Y"/>
            <person name="Yamaguchi K"/>
            <person name="Onimaru K"/>
            <person name="Kadota M"/>
            <person name="Koyanagi M"/>
            <person name="Keeley SD"/>
            <person name="Tatsumi K"/>
            <person name="Tanaka K"/>
            <person name="Motone F"/>
            <person name="Kageyama Y"/>
            <person name="Nozu R"/>
            <person name="Adachi N"/>
            <person name="Nishimura O"/>
            <person name="Nakagawa R"/>
            <person name="Tanegashima C"/>
            <person name="Kiyatake I"/>
            <person name="Matsumoto R"/>
            <person name="Murakumo K"/>
            <person name="Nishida K"/>
            <person name="Terakita A"/>
            <person name="Kuratani S"/>
            <person name="Sato K"/>
            <person name="Hyodo S Kuraku.S."/>
        </authorList>
    </citation>
    <scope>NUCLEOTIDE SEQUENCE [LARGE SCALE GENOMIC DNA]</scope>
</reference>
<evidence type="ECO:0000313" key="3">
    <source>
        <dbReference type="Proteomes" id="UP000288216"/>
    </source>
</evidence>
<feature type="domain" description="DNA2/NAM7 helicase helicase" evidence="1">
    <location>
        <begin position="24"/>
        <end position="103"/>
    </location>
</feature>
<dbReference type="EMBL" id="BFAA01020131">
    <property type="protein sequence ID" value="GCB81337.1"/>
    <property type="molecule type" value="Genomic_DNA"/>
</dbReference>
<keyword evidence="3" id="KW-1185">Reference proteome</keyword>
<comment type="caution">
    <text evidence="2">The sequence shown here is derived from an EMBL/GenBank/DDBJ whole genome shotgun (WGS) entry which is preliminary data.</text>
</comment>
<dbReference type="AlphaFoldDB" id="A0A401Q7M3"/>
<dbReference type="InterPro" id="IPR041677">
    <property type="entry name" value="DNA2/NAM7_AAA_11"/>
</dbReference>
<dbReference type="InterPro" id="IPR027417">
    <property type="entry name" value="P-loop_NTPase"/>
</dbReference>
<proteinExistence type="predicted"/>
<dbReference type="SUPFAM" id="SSF52540">
    <property type="entry name" value="P-loop containing nucleoside triphosphate hydrolases"/>
    <property type="match status" value="1"/>
</dbReference>
<dbReference type="STRING" id="75743.A0A401Q7M3"/>
<feature type="non-terminal residue" evidence="2">
    <location>
        <position position="1"/>
    </location>
</feature>
<dbReference type="PANTHER" id="PTHR10887">
    <property type="entry name" value="DNA2/NAM7 HELICASE FAMILY"/>
    <property type="match status" value="1"/>
</dbReference>